<dbReference type="Proteomes" id="UP001212170">
    <property type="component" value="Unassembled WGS sequence"/>
</dbReference>
<dbReference type="SUPFAM" id="SSF46785">
    <property type="entry name" value="Winged helix' DNA-binding domain"/>
    <property type="match status" value="1"/>
</dbReference>
<name>A0ABT4WDB1_9FLAO</name>
<dbReference type="InterPro" id="IPR036390">
    <property type="entry name" value="WH_DNA-bd_sf"/>
</dbReference>
<accession>A0ABT4WDB1</accession>
<dbReference type="InterPro" id="IPR036388">
    <property type="entry name" value="WH-like_DNA-bd_sf"/>
</dbReference>
<sequence length="203" mass="22936">MTTNKILMLLKMRGPLTALEIAHELKITKEGVRQQLVKLTEEELIEPQEESKGVGRPQKTFSLTANGNAKFPDTHAELTLKLITIINAMGENTMQAVIDVYEETGKKKYHEEIDTIHNLELKIEKLVEIRTREGYMAEYSKNDEGYLLVENHCPICAAATICQGFCSSELNTFRSVLGKDVLINRVSHIVSGERRCAYQITLN</sequence>
<evidence type="ECO:0000313" key="1">
    <source>
        <dbReference type="EMBL" id="MDA6070451.1"/>
    </source>
</evidence>
<evidence type="ECO:0000313" key="2">
    <source>
        <dbReference type="Proteomes" id="UP001212170"/>
    </source>
</evidence>
<dbReference type="RefSeq" id="WP_271336265.1">
    <property type="nucleotide sequence ID" value="NZ_JAMZNK010000018.1"/>
</dbReference>
<dbReference type="Gene3D" id="1.10.10.10">
    <property type="entry name" value="Winged helix-like DNA-binding domain superfamily/Winged helix DNA-binding domain"/>
    <property type="match status" value="1"/>
</dbReference>
<dbReference type="EMBL" id="JAMZNK010000018">
    <property type="protein sequence ID" value="MDA6070451.1"/>
    <property type="molecule type" value="Genomic_DNA"/>
</dbReference>
<comment type="caution">
    <text evidence="1">The sequence shown here is derived from an EMBL/GenBank/DDBJ whole genome shotgun (WGS) entry which is preliminary data.</text>
</comment>
<keyword evidence="2" id="KW-1185">Reference proteome</keyword>
<organism evidence="1 2">
    <name type="scientific">Flavobacterium azizsancarii</name>
    <dbReference type="NCBI Taxonomy" id="2961580"/>
    <lineage>
        <taxon>Bacteria</taxon>
        <taxon>Pseudomonadati</taxon>
        <taxon>Bacteroidota</taxon>
        <taxon>Flavobacteriia</taxon>
        <taxon>Flavobacteriales</taxon>
        <taxon>Flavobacteriaceae</taxon>
        <taxon>Flavobacterium</taxon>
    </lineage>
</organism>
<gene>
    <name evidence="1" type="ORF">NJT12_12545</name>
</gene>
<proteinExistence type="predicted"/>
<protein>
    <submittedName>
        <fullName evidence="1">Transcriptional regulator</fullName>
    </submittedName>
</protein>
<reference evidence="1 2" key="1">
    <citation type="journal article" date="2023" name="Chemosphere">
        <title>Whole genome analysis of Flavobacterium aziz-sancarii sp. nov., isolated from Ardley Island (Antarctica), revealed a rich resistome and bioremediation potential.</title>
        <authorList>
            <person name="Otur C."/>
            <person name="Okay S."/>
            <person name="Kurt-Kizildogan A."/>
        </authorList>
    </citation>
    <scope>NUCLEOTIDE SEQUENCE [LARGE SCALE GENOMIC DNA]</scope>
    <source>
        <strain evidence="1 2">AC</strain>
    </source>
</reference>